<organism evidence="2 3">
    <name type="scientific">Phaeomoniella chlamydospora</name>
    <name type="common">Phaeoacremonium chlamydosporum</name>
    <dbReference type="NCBI Taxonomy" id="158046"/>
    <lineage>
        <taxon>Eukaryota</taxon>
        <taxon>Fungi</taxon>
        <taxon>Dikarya</taxon>
        <taxon>Ascomycota</taxon>
        <taxon>Pezizomycotina</taxon>
        <taxon>Eurotiomycetes</taxon>
        <taxon>Chaetothyriomycetidae</taxon>
        <taxon>Phaeomoniellales</taxon>
        <taxon>Phaeomoniellaceae</taxon>
        <taxon>Phaeomoniella</taxon>
    </lineage>
</organism>
<dbReference type="EMBL" id="LCWF01000007">
    <property type="protein sequence ID" value="KKY28878.1"/>
    <property type="molecule type" value="Genomic_DNA"/>
</dbReference>
<protein>
    <submittedName>
        <fullName evidence="2">Uncharacterized protein</fullName>
    </submittedName>
</protein>
<gene>
    <name evidence="2" type="ORF">UCRPC4_g00302</name>
</gene>
<evidence type="ECO:0000256" key="1">
    <source>
        <dbReference type="SAM" id="MobiDB-lite"/>
    </source>
</evidence>
<dbReference type="AlphaFoldDB" id="A0A0G2H0L8"/>
<evidence type="ECO:0000313" key="2">
    <source>
        <dbReference type="EMBL" id="KKY28878.1"/>
    </source>
</evidence>
<comment type="caution">
    <text evidence="2">The sequence shown here is derived from an EMBL/GenBank/DDBJ whole genome shotgun (WGS) entry which is preliminary data.</text>
</comment>
<proteinExistence type="predicted"/>
<keyword evidence="3" id="KW-1185">Reference proteome</keyword>
<accession>A0A0G2H0L8</accession>
<feature type="region of interest" description="Disordered" evidence="1">
    <location>
        <begin position="399"/>
        <end position="466"/>
    </location>
</feature>
<evidence type="ECO:0000313" key="3">
    <source>
        <dbReference type="Proteomes" id="UP000053317"/>
    </source>
</evidence>
<reference evidence="2 3" key="1">
    <citation type="submission" date="2015-05" db="EMBL/GenBank/DDBJ databases">
        <title>Distinctive expansion of gene families associated with plant cell wall degradation and secondary metabolism in the genomes of grapevine trunk pathogens.</title>
        <authorList>
            <person name="Lawrence D.P."/>
            <person name="Travadon R."/>
            <person name="Rolshausen P.E."/>
            <person name="Baumgartner K."/>
        </authorList>
    </citation>
    <scope>NUCLEOTIDE SEQUENCE [LARGE SCALE GENOMIC DNA]</scope>
    <source>
        <strain evidence="2">UCRPC4</strain>
    </source>
</reference>
<dbReference type="Proteomes" id="UP000053317">
    <property type="component" value="Unassembled WGS sequence"/>
</dbReference>
<name>A0A0G2H0L8_PHACM</name>
<sequence>MLPKDVFSLFGSESLHICKWAHQFSLSRNDLDGGAFVYLEVDSGADSSPNPFPLALRKMVAHDKEPRGIFDMGLAIPKLVSALLPTTELRRENDPDPTASLAAWNVWKTVIAIRIFLFSSVSTPVLSAPLARKICGLLLAQVLDLFRLQMEILDKEIQTLSYPDGHCFRGWKSNLCSIDLYIQALRAFENIETSGMLRNLFGPLQESVTATVVSLNELYEIANPNLKRCGNPQRTKIRRKQSQPSITGCKGAQIAIYPYSEGQSIPSTAGRGYAPYDEPKVIVAHLLTPDDAYKYIPDYVQQQFYSPDQLWPTPHPYQLSEENLRANIPFTRERGTISSGDVEAQSTVLSQDDTALSTTYSATVAPSIAASDFLSSVNGQTFQDPPKCIDPKVIYQEPLTMNLPPKPPNTLRTGFRLESSTQTPTFREPKRKQRSKGSSSQSPDRRKRPTMFNNPFAPLYGKRSQL</sequence>
<reference evidence="2 3" key="2">
    <citation type="submission" date="2015-05" db="EMBL/GenBank/DDBJ databases">
        <authorList>
            <person name="Morales-Cruz A."/>
            <person name="Amrine K.C."/>
            <person name="Cantu D."/>
        </authorList>
    </citation>
    <scope>NUCLEOTIDE SEQUENCE [LARGE SCALE GENOMIC DNA]</scope>
    <source>
        <strain evidence="2">UCRPC4</strain>
    </source>
</reference>